<comment type="caution">
    <text evidence="2">Once thought to be involved in copper homeostasis, experiments in E.coli have shown this is not the case.</text>
</comment>
<dbReference type="HAMAP" id="MF_00795">
    <property type="entry name" value="CutC"/>
    <property type="match status" value="1"/>
</dbReference>
<dbReference type="Gene3D" id="3.20.20.380">
    <property type="entry name" value="Copper homeostasis (CutC) domain"/>
    <property type="match status" value="1"/>
</dbReference>
<comment type="caution">
    <text evidence="3">The sequence shown here is derived from an EMBL/GenBank/DDBJ whole genome shotgun (WGS) entry which is preliminary data.</text>
</comment>
<evidence type="ECO:0000313" key="3">
    <source>
        <dbReference type="EMBL" id="ODG89702.1"/>
    </source>
</evidence>
<sequence length="232" mass="25440">MLLEVIATTVKDALDAERFGANRIELVTGIKEGGLTPSYATIKQVVQSVSIPVHVMIRPHSRSFLYDKYDQEVILSDIDVCNEIGAAGIVFGALTKENTIDEELLKKVTARVKNMNFTFHRAIDESNDLLSAIDTLKQYPEITHVLTSGGVASAIDGKETIKSMIELTNKSNIKILAGSGLSIENVSDFIEFTNVEEIHFGSGVRKNNAAIEEIDSSLMESLRSRLVRGSIK</sequence>
<proteinExistence type="inferred from homology"/>
<protein>
    <recommendedName>
        <fullName evidence="2">PF03932 family protein CutC</fullName>
    </recommendedName>
</protein>
<keyword evidence="4" id="KW-1185">Reference proteome</keyword>
<name>A0ABX2ZJ21_9BACI</name>
<dbReference type="Proteomes" id="UP000094580">
    <property type="component" value="Unassembled WGS sequence"/>
</dbReference>
<evidence type="ECO:0000313" key="4">
    <source>
        <dbReference type="Proteomes" id="UP000094580"/>
    </source>
</evidence>
<comment type="similarity">
    <text evidence="1 2">Belongs to the CutC family.</text>
</comment>
<dbReference type="EMBL" id="MDKC01000037">
    <property type="protein sequence ID" value="ODG89702.1"/>
    <property type="molecule type" value="Genomic_DNA"/>
</dbReference>
<evidence type="ECO:0000256" key="2">
    <source>
        <dbReference type="HAMAP-Rule" id="MF_00795"/>
    </source>
</evidence>
<dbReference type="InterPro" id="IPR005627">
    <property type="entry name" value="CutC-like"/>
</dbReference>
<dbReference type="SUPFAM" id="SSF110395">
    <property type="entry name" value="CutC-like"/>
    <property type="match status" value="1"/>
</dbReference>
<dbReference type="RefSeq" id="WP_069035635.1">
    <property type="nucleotide sequence ID" value="NZ_MDKC01000037.1"/>
</dbReference>
<dbReference type="PANTHER" id="PTHR12598:SF0">
    <property type="entry name" value="COPPER HOMEOSTASIS PROTEIN CUTC HOMOLOG"/>
    <property type="match status" value="1"/>
</dbReference>
<comment type="subcellular location">
    <subcellularLocation>
        <location evidence="2">Cytoplasm</location>
    </subcellularLocation>
</comment>
<reference evidence="3 4" key="1">
    <citation type="submission" date="2016-07" db="EMBL/GenBank/DDBJ databases">
        <authorList>
            <person name="Townsley L."/>
            <person name="Shank E.A."/>
        </authorList>
    </citation>
    <scope>NUCLEOTIDE SEQUENCE [LARGE SCALE GENOMIC DNA]</scope>
    <source>
        <strain evidence="3 4">CH01</strain>
    </source>
</reference>
<dbReference type="Pfam" id="PF03932">
    <property type="entry name" value="CutC"/>
    <property type="match status" value="1"/>
</dbReference>
<dbReference type="PANTHER" id="PTHR12598">
    <property type="entry name" value="COPPER HOMEOSTASIS PROTEIN CUTC"/>
    <property type="match status" value="1"/>
</dbReference>
<evidence type="ECO:0000256" key="1">
    <source>
        <dbReference type="ARBA" id="ARBA00007768"/>
    </source>
</evidence>
<accession>A0ABX2ZJ21</accession>
<organism evidence="3 4">
    <name type="scientific">Gottfriedia luciferensis</name>
    <dbReference type="NCBI Taxonomy" id="178774"/>
    <lineage>
        <taxon>Bacteria</taxon>
        <taxon>Bacillati</taxon>
        <taxon>Bacillota</taxon>
        <taxon>Bacilli</taxon>
        <taxon>Bacillales</taxon>
        <taxon>Bacillaceae</taxon>
        <taxon>Gottfriedia</taxon>
    </lineage>
</organism>
<keyword evidence="2" id="KW-0963">Cytoplasm</keyword>
<dbReference type="InterPro" id="IPR036822">
    <property type="entry name" value="CutC-like_dom_sf"/>
</dbReference>
<gene>
    <name evidence="2" type="primary">cutC</name>
    <name evidence="3" type="ORF">BED47_14905</name>
</gene>